<dbReference type="EMBL" id="CADEBD010000303">
    <property type="protein sequence ID" value="CAB3237187.1"/>
    <property type="molecule type" value="Genomic_DNA"/>
</dbReference>
<dbReference type="InterPro" id="IPR023796">
    <property type="entry name" value="Serpin_dom"/>
</dbReference>
<feature type="chain" id="PRO_5036434295" description="Serpin domain-containing protein" evidence="5">
    <location>
        <begin position="17"/>
        <end position="399"/>
    </location>
</feature>
<dbReference type="PANTHER" id="PTHR11461:SF211">
    <property type="entry name" value="GH10112P-RELATED"/>
    <property type="match status" value="1"/>
</dbReference>
<feature type="domain" description="Serpin" evidence="6">
    <location>
        <begin position="37"/>
        <end position="397"/>
    </location>
</feature>
<dbReference type="InterPro" id="IPR042178">
    <property type="entry name" value="Serpin_sf_1"/>
</dbReference>
<dbReference type="InterPro" id="IPR000215">
    <property type="entry name" value="Serpin_fam"/>
</dbReference>
<accession>A0A8S0ZYJ0</accession>
<gene>
    <name evidence="8" type="ORF">APLA_LOCUS7398</name>
    <name evidence="7" type="ORF">APLA_LOCUS7705</name>
</gene>
<name>A0A8S0ZYJ0_ARCPL</name>
<dbReference type="OrthoDB" id="671595at2759"/>
<dbReference type="Proteomes" id="UP000494106">
    <property type="component" value="Unassembled WGS sequence"/>
</dbReference>
<sequence length="399" mass="43913">MWKRWFLFILFPVLAAKDTSENMDSKAISSAIAAFSAKFCNELEKDKSVVSSPLSAEFVLGLLTLGTTDPAHSELITALGVADDDSIRSTFSSVSSKLKAIKGVTLNVANKVYIQDGDYELQPQIKDDAVKVFDAAMEKLNFGDNVSAVKTINGWVESKTNQKIKDLLPEDSVDSSTRLVLVNALYFKGTWKDKFDPIATREQPFHINANTTVEIPMMYNEADYGFGFSETLQAQLLEIPYVGEEASMIVVLPQEIEGLNDVIAKLAAGHDLLADIENMYKTKVQVTLPKFKIETTIDLKELLPKLGINAIFHKENSGLTKLLNTDELLYVSKAVQKAFIEVNEEGAEAAAATAMGVACYSAMIDFEPVPVFLADRPFLAAIFSEGAPYFISTFRGEQE</sequence>
<keyword evidence="3" id="KW-0722">Serine protease inhibitor</keyword>
<evidence type="ECO:0000313" key="7">
    <source>
        <dbReference type="EMBL" id="CAB3237187.1"/>
    </source>
</evidence>
<feature type="signal peptide" evidence="5">
    <location>
        <begin position="1"/>
        <end position="16"/>
    </location>
</feature>
<dbReference type="Gene3D" id="2.30.39.10">
    <property type="entry name" value="Alpha-1-antitrypsin, domain 1"/>
    <property type="match status" value="1"/>
</dbReference>
<dbReference type="Pfam" id="PF00079">
    <property type="entry name" value="Serpin"/>
    <property type="match status" value="1"/>
</dbReference>
<dbReference type="AlphaFoldDB" id="A0A8S0ZYJ0"/>
<evidence type="ECO:0000256" key="4">
    <source>
        <dbReference type="RuleBase" id="RU000411"/>
    </source>
</evidence>
<organism evidence="7 10">
    <name type="scientific">Arctia plantaginis</name>
    <name type="common">Wood tiger moth</name>
    <name type="synonym">Phalaena plantaginis</name>
    <dbReference type="NCBI Taxonomy" id="874455"/>
    <lineage>
        <taxon>Eukaryota</taxon>
        <taxon>Metazoa</taxon>
        <taxon>Ecdysozoa</taxon>
        <taxon>Arthropoda</taxon>
        <taxon>Hexapoda</taxon>
        <taxon>Insecta</taxon>
        <taxon>Pterygota</taxon>
        <taxon>Neoptera</taxon>
        <taxon>Endopterygota</taxon>
        <taxon>Lepidoptera</taxon>
        <taxon>Glossata</taxon>
        <taxon>Ditrysia</taxon>
        <taxon>Noctuoidea</taxon>
        <taxon>Erebidae</taxon>
        <taxon>Arctiinae</taxon>
        <taxon>Arctia</taxon>
    </lineage>
</organism>
<proteinExistence type="inferred from homology"/>
<keyword evidence="9" id="KW-1185">Reference proteome</keyword>
<keyword evidence="2" id="KW-0646">Protease inhibitor</keyword>
<evidence type="ECO:0000256" key="2">
    <source>
        <dbReference type="ARBA" id="ARBA00022690"/>
    </source>
</evidence>
<dbReference type="InterPro" id="IPR036186">
    <property type="entry name" value="Serpin_sf"/>
</dbReference>
<dbReference type="GO" id="GO:0005615">
    <property type="term" value="C:extracellular space"/>
    <property type="evidence" value="ECO:0007669"/>
    <property type="project" value="InterPro"/>
</dbReference>
<dbReference type="GO" id="GO:0004867">
    <property type="term" value="F:serine-type endopeptidase inhibitor activity"/>
    <property type="evidence" value="ECO:0007669"/>
    <property type="project" value="UniProtKB-KW"/>
</dbReference>
<dbReference type="SMART" id="SM00093">
    <property type="entry name" value="SERPIN"/>
    <property type="match status" value="1"/>
</dbReference>
<dbReference type="PANTHER" id="PTHR11461">
    <property type="entry name" value="SERINE PROTEASE INHIBITOR, SERPIN"/>
    <property type="match status" value="1"/>
</dbReference>
<evidence type="ECO:0000256" key="1">
    <source>
        <dbReference type="ARBA" id="ARBA00009500"/>
    </source>
</evidence>
<evidence type="ECO:0000313" key="8">
    <source>
        <dbReference type="EMBL" id="CAB3238470.1"/>
    </source>
</evidence>
<comment type="caution">
    <text evidence="7">The sequence shown here is derived from an EMBL/GenBank/DDBJ whole genome shotgun (WGS) entry which is preliminary data.</text>
</comment>
<dbReference type="CDD" id="cd19579">
    <property type="entry name" value="serpin1K-like"/>
    <property type="match status" value="1"/>
</dbReference>
<dbReference type="InterPro" id="IPR042185">
    <property type="entry name" value="Serpin_sf_2"/>
</dbReference>
<reference evidence="9 10" key="1">
    <citation type="submission" date="2020-04" db="EMBL/GenBank/DDBJ databases">
        <authorList>
            <person name="Wallbank WR R."/>
            <person name="Pardo Diaz C."/>
            <person name="Kozak K."/>
            <person name="Martin S."/>
            <person name="Jiggins C."/>
            <person name="Moest M."/>
            <person name="Warren A I."/>
            <person name="Byers J.R.P. K."/>
            <person name="Montejo-Kovacevich G."/>
            <person name="Yen C E."/>
        </authorList>
    </citation>
    <scope>NUCLEOTIDE SEQUENCE [LARGE SCALE GENOMIC DNA]</scope>
</reference>
<keyword evidence="5" id="KW-0732">Signal</keyword>
<evidence type="ECO:0000313" key="9">
    <source>
        <dbReference type="Proteomes" id="UP000494106"/>
    </source>
</evidence>
<dbReference type="Gene3D" id="3.30.497.10">
    <property type="entry name" value="Antithrombin, subunit I, domain 2"/>
    <property type="match status" value="1"/>
</dbReference>
<evidence type="ECO:0000313" key="10">
    <source>
        <dbReference type="Proteomes" id="UP000494256"/>
    </source>
</evidence>
<evidence type="ECO:0000256" key="3">
    <source>
        <dbReference type="ARBA" id="ARBA00022900"/>
    </source>
</evidence>
<dbReference type="EMBL" id="CADEBC010000498">
    <property type="protein sequence ID" value="CAB3238470.1"/>
    <property type="molecule type" value="Genomic_DNA"/>
</dbReference>
<evidence type="ECO:0000256" key="5">
    <source>
        <dbReference type="SAM" id="SignalP"/>
    </source>
</evidence>
<protein>
    <recommendedName>
        <fullName evidence="6">Serpin domain-containing protein</fullName>
    </recommendedName>
</protein>
<comment type="similarity">
    <text evidence="1 4">Belongs to the serpin family.</text>
</comment>
<evidence type="ECO:0000259" key="6">
    <source>
        <dbReference type="SMART" id="SM00093"/>
    </source>
</evidence>
<dbReference type="Proteomes" id="UP000494256">
    <property type="component" value="Unassembled WGS sequence"/>
</dbReference>
<dbReference type="SUPFAM" id="SSF56574">
    <property type="entry name" value="Serpins"/>
    <property type="match status" value="1"/>
</dbReference>